<feature type="region of interest" description="Disordered" evidence="1">
    <location>
        <begin position="55"/>
        <end position="129"/>
    </location>
</feature>
<reference evidence="3" key="1">
    <citation type="journal article" date="2010" name="Genome Biol.">
        <title>Genome sequence of the necrotrophic plant pathogen Pythium ultimum reveals original pathogenicity mechanisms and effector repertoire.</title>
        <authorList>
            <person name="Levesque C.A."/>
            <person name="Brouwer H."/>
            <person name="Cano L."/>
            <person name="Hamilton J.P."/>
            <person name="Holt C."/>
            <person name="Huitema E."/>
            <person name="Raffaele S."/>
            <person name="Robideau G.P."/>
            <person name="Thines M."/>
            <person name="Win J."/>
            <person name="Zerillo M.M."/>
            <person name="Beakes G.W."/>
            <person name="Boore J.L."/>
            <person name="Busam D."/>
            <person name="Dumas B."/>
            <person name="Ferriera S."/>
            <person name="Fuerstenberg S.I."/>
            <person name="Gachon C.M."/>
            <person name="Gaulin E."/>
            <person name="Govers F."/>
            <person name="Grenville-Briggs L."/>
            <person name="Horner N."/>
            <person name="Hostetler J."/>
            <person name="Jiang R.H."/>
            <person name="Johnson J."/>
            <person name="Krajaejun T."/>
            <person name="Lin H."/>
            <person name="Meijer H.J."/>
            <person name="Moore B."/>
            <person name="Morris P."/>
            <person name="Phuntmart V."/>
            <person name="Puiu D."/>
            <person name="Shetty J."/>
            <person name="Stajich J.E."/>
            <person name="Tripathy S."/>
            <person name="Wawra S."/>
            <person name="van West P."/>
            <person name="Whitty B.R."/>
            <person name="Coutinho P.M."/>
            <person name="Henrissat B."/>
            <person name="Martin F."/>
            <person name="Thomas P.D."/>
            <person name="Tyler B.M."/>
            <person name="De Vries R.P."/>
            <person name="Kamoun S."/>
            <person name="Yandell M."/>
            <person name="Tisserat N."/>
            <person name="Buell C.R."/>
        </authorList>
    </citation>
    <scope>NUCLEOTIDE SEQUENCE</scope>
    <source>
        <strain evidence="3">DAOM:BR144</strain>
    </source>
</reference>
<accession>K3X3B6</accession>
<proteinExistence type="predicted"/>
<keyword evidence="3" id="KW-1185">Reference proteome</keyword>
<dbReference type="VEuPathDB" id="FungiDB:PYU1_G011689"/>
<evidence type="ECO:0000313" key="2">
    <source>
        <dbReference type="EnsemblProtists" id="PYU1_T011715"/>
    </source>
</evidence>
<dbReference type="EnsemblProtists" id="PYU1_T011715">
    <property type="protein sequence ID" value="PYU1_T011715"/>
    <property type="gene ID" value="PYU1_G011689"/>
</dbReference>
<evidence type="ECO:0000313" key="3">
    <source>
        <dbReference type="Proteomes" id="UP000019132"/>
    </source>
</evidence>
<evidence type="ECO:0000256" key="1">
    <source>
        <dbReference type="SAM" id="MobiDB-lite"/>
    </source>
</evidence>
<name>K3X3B6_GLOUD</name>
<dbReference type="AlphaFoldDB" id="K3X3B6"/>
<protein>
    <submittedName>
        <fullName evidence="2">Uncharacterized protein</fullName>
    </submittedName>
</protein>
<reference evidence="2" key="3">
    <citation type="submission" date="2015-02" db="UniProtKB">
        <authorList>
            <consortium name="EnsemblProtists"/>
        </authorList>
    </citation>
    <scope>IDENTIFICATION</scope>
    <source>
        <strain evidence="2">DAOM BR144</strain>
    </source>
</reference>
<dbReference type="InParanoid" id="K3X3B6"/>
<organism evidence="2 3">
    <name type="scientific">Globisporangium ultimum (strain ATCC 200006 / CBS 805.95 / DAOM BR144)</name>
    <name type="common">Pythium ultimum</name>
    <dbReference type="NCBI Taxonomy" id="431595"/>
    <lineage>
        <taxon>Eukaryota</taxon>
        <taxon>Sar</taxon>
        <taxon>Stramenopiles</taxon>
        <taxon>Oomycota</taxon>
        <taxon>Peronosporomycetes</taxon>
        <taxon>Pythiales</taxon>
        <taxon>Pythiaceae</taxon>
        <taxon>Globisporangium</taxon>
    </lineage>
</organism>
<dbReference type="OMA" id="SYHDRAV"/>
<dbReference type="HOGENOM" id="CLU_036567_0_0_1"/>
<feature type="compositionally biased region" description="Low complexity" evidence="1">
    <location>
        <begin position="95"/>
        <end position="108"/>
    </location>
</feature>
<dbReference type="EMBL" id="GL376611">
    <property type="status" value="NOT_ANNOTATED_CDS"/>
    <property type="molecule type" value="Genomic_DNA"/>
</dbReference>
<dbReference type="Proteomes" id="UP000019132">
    <property type="component" value="Unassembled WGS sequence"/>
</dbReference>
<sequence length="490" mass="54518">MPTASIAAVPDTPFVASSAKELEPAAFCSPPRQSFQLLLHENASESDGDAIFKDEFQLPPRRAPSVTRQQPRPSRDRTSNATKASSSKPIVTRNSSKYASSPSSSSSSTKLGESGQPQKKRPKRKASYLARKEEKEELLKHLDELQTQLNTLKYQTVVHGNFRAQNQARTHLTKNILTDAIQKHQLAVAGLQAMLSKYSEHSPIETTIRLGTELSERRATLLQLKDHKILEAKHFIEERSRGLDVTKTYVEEERFETTHGDFCSLRFDIVPIRGAASVKSVFDTMLYYIGNIEIMLSETMGHVTIREDDDNPDKNISHHRLVTSIGNGLQIETNTVLFSELTETVDGGAMGVIVGDFIDDDELYPYRPHERIRRDVSVMLTASSYIEKAAPSRTFGGNESDGGNSTHQADEATEELIVVLKRWSLGKLHKTELPVPGTVLQDIRDIYAKWSEETVKAVRLNPPPPLPMHMPMLALPLSNEAANGTADIVL</sequence>
<reference evidence="3" key="2">
    <citation type="submission" date="2010-04" db="EMBL/GenBank/DDBJ databases">
        <authorList>
            <person name="Buell R."/>
            <person name="Hamilton J."/>
            <person name="Hostetler J."/>
        </authorList>
    </citation>
    <scope>NUCLEOTIDE SEQUENCE [LARGE SCALE GENOMIC DNA]</scope>
    <source>
        <strain evidence="3">DAOM:BR144</strain>
    </source>
</reference>
<feature type="compositionally biased region" description="Polar residues" evidence="1">
    <location>
        <begin position="79"/>
        <end position="94"/>
    </location>
</feature>
<dbReference type="eggNOG" id="ENOG502R9BS">
    <property type="taxonomic scope" value="Eukaryota"/>
</dbReference>